<evidence type="ECO:0000256" key="4">
    <source>
        <dbReference type="ARBA" id="ARBA00022723"/>
    </source>
</evidence>
<dbReference type="InterPro" id="IPR006128">
    <property type="entry name" value="Lipoprotein_PsaA-like"/>
</dbReference>
<dbReference type="PANTHER" id="PTHR42953">
    <property type="entry name" value="HIGH-AFFINITY ZINC UPTAKE SYSTEM PROTEIN ZNUA-RELATED"/>
    <property type="match status" value="1"/>
</dbReference>
<reference evidence="7 8" key="1">
    <citation type="submission" date="2014-02" db="EMBL/GenBank/DDBJ databases">
        <title>Expanding our view of genomic diversity in Candidatus Accumulibacter clades.</title>
        <authorList>
            <person name="Skennerton C.T."/>
            <person name="Barr J.J."/>
            <person name="Slater F.R."/>
            <person name="Bond P.L."/>
            <person name="Tyson G.W."/>
        </authorList>
    </citation>
    <scope>NUCLEOTIDE SEQUENCE [LARGE SCALE GENOMIC DNA]</scope>
    <source>
        <strain evidence="8">BA-92</strain>
    </source>
</reference>
<sequence>MRKPFLNVLQRWLATVFLRPAPLLTAALVILLGAQPGRASAAELLPVVASFSILGDLTQRVGGEHVQVYTLVGPLADAHVYQPTPADVKKLARARLVVVNGLGFEGWIDRLIMSSGYRGLIVVASKGVNVLQKEAAHTGKHRSHDHPADVDPHAWQDLAQARYYVDNIAAALAQVDPANKVSYQANAAALRREIDVLDSEIRSSLSKLPVERRVVVSSHDAFGYFARAYGIRFLAPVGLSTDAQPSAAAVGGIIRQIRREKIPAMFIENVSDARLLERISAESGARIGGVLYSDSLAAPGTAADSYLGMMRANAKTLATALAD</sequence>
<evidence type="ECO:0000313" key="7">
    <source>
        <dbReference type="EMBL" id="EXI78165.1"/>
    </source>
</evidence>
<keyword evidence="5" id="KW-0732">Signal</keyword>
<evidence type="ECO:0000256" key="6">
    <source>
        <dbReference type="RuleBase" id="RU003512"/>
    </source>
</evidence>
<dbReference type="SUPFAM" id="SSF53807">
    <property type="entry name" value="Helical backbone' metal receptor"/>
    <property type="match status" value="1"/>
</dbReference>
<name>A0A011PMT0_9PROT</name>
<proteinExistence type="inferred from homology"/>
<protein>
    <submittedName>
        <fullName evidence="7">Pneumococcal surface adhesin A</fullName>
    </submittedName>
</protein>
<dbReference type="GO" id="GO:0046872">
    <property type="term" value="F:metal ion binding"/>
    <property type="evidence" value="ECO:0007669"/>
    <property type="project" value="UniProtKB-KW"/>
</dbReference>
<evidence type="ECO:0000256" key="3">
    <source>
        <dbReference type="ARBA" id="ARBA00022448"/>
    </source>
</evidence>
<dbReference type="Gene3D" id="3.40.50.1980">
    <property type="entry name" value="Nitrogenase molybdenum iron protein domain"/>
    <property type="match status" value="2"/>
</dbReference>
<dbReference type="PRINTS" id="PR00690">
    <property type="entry name" value="ADHESNFAMILY"/>
</dbReference>
<dbReference type="Pfam" id="PF01297">
    <property type="entry name" value="ZnuA"/>
    <property type="match status" value="1"/>
</dbReference>
<comment type="similarity">
    <text evidence="2 6">Belongs to the bacterial solute-binding protein 9 family.</text>
</comment>
<dbReference type="Proteomes" id="UP000021816">
    <property type="component" value="Unassembled WGS sequence"/>
</dbReference>
<dbReference type="AlphaFoldDB" id="A0A011PMT0"/>
<evidence type="ECO:0000256" key="1">
    <source>
        <dbReference type="ARBA" id="ARBA00004196"/>
    </source>
</evidence>
<evidence type="ECO:0000313" key="8">
    <source>
        <dbReference type="Proteomes" id="UP000021816"/>
    </source>
</evidence>
<dbReference type="PRINTS" id="PR00691">
    <property type="entry name" value="ADHESINB"/>
</dbReference>
<dbReference type="STRING" id="1454003.AW10_03248"/>
<dbReference type="GO" id="GO:0030313">
    <property type="term" value="C:cell envelope"/>
    <property type="evidence" value="ECO:0007669"/>
    <property type="project" value="UniProtKB-SubCell"/>
</dbReference>
<keyword evidence="3 6" id="KW-0813">Transport</keyword>
<dbReference type="InterPro" id="IPR006129">
    <property type="entry name" value="AdhesinB"/>
</dbReference>
<evidence type="ECO:0000256" key="5">
    <source>
        <dbReference type="ARBA" id="ARBA00022729"/>
    </source>
</evidence>
<keyword evidence="4" id="KW-0479">Metal-binding</keyword>
<evidence type="ECO:0000256" key="2">
    <source>
        <dbReference type="ARBA" id="ARBA00011028"/>
    </source>
</evidence>
<dbReference type="PATRIC" id="fig|1454003.3.peg.3306"/>
<dbReference type="GO" id="GO:0007155">
    <property type="term" value="P:cell adhesion"/>
    <property type="evidence" value="ECO:0007669"/>
    <property type="project" value="InterPro"/>
</dbReference>
<comment type="subcellular location">
    <subcellularLocation>
        <location evidence="1">Cell envelope</location>
    </subcellularLocation>
</comment>
<dbReference type="PANTHER" id="PTHR42953:SF1">
    <property type="entry name" value="METAL-BINDING PROTEIN HI_0362-RELATED"/>
    <property type="match status" value="1"/>
</dbReference>
<gene>
    <name evidence="7" type="primary">psaA</name>
    <name evidence="7" type="ORF">AW10_03248</name>
</gene>
<dbReference type="InterPro" id="IPR050492">
    <property type="entry name" value="Bact_metal-bind_prot9"/>
</dbReference>
<dbReference type="EMBL" id="JEMX01000078">
    <property type="protein sequence ID" value="EXI78165.1"/>
    <property type="molecule type" value="Genomic_DNA"/>
</dbReference>
<organism evidence="7 8">
    <name type="scientific">Candidatus Accumulibacter appositus</name>
    <dbReference type="NCBI Taxonomy" id="1454003"/>
    <lineage>
        <taxon>Bacteria</taxon>
        <taxon>Pseudomonadati</taxon>
        <taxon>Pseudomonadota</taxon>
        <taxon>Betaproteobacteria</taxon>
        <taxon>Candidatus Accumulibacter</taxon>
    </lineage>
</organism>
<dbReference type="CDD" id="cd01137">
    <property type="entry name" value="PsaA"/>
    <property type="match status" value="1"/>
</dbReference>
<dbReference type="InterPro" id="IPR006127">
    <property type="entry name" value="ZnuA-like"/>
</dbReference>
<accession>A0A011PMT0</accession>
<dbReference type="GO" id="GO:0030001">
    <property type="term" value="P:metal ion transport"/>
    <property type="evidence" value="ECO:0007669"/>
    <property type="project" value="InterPro"/>
</dbReference>
<comment type="caution">
    <text evidence="7">The sequence shown here is derived from an EMBL/GenBank/DDBJ whole genome shotgun (WGS) entry which is preliminary data.</text>
</comment>